<reference evidence="1" key="1">
    <citation type="submission" date="2023-08" db="EMBL/GenBank/DDBJ databases">
        <authorList>
            <person name="Audoor S."/>
            <person name="Bilcke G."/>
        </authorList>
    </citation>
    <scope>NUCLEOTIDE SEQUENCE</scope>
</reference>
<protein>
    <submittedName>
        <fullName evidence="1">Uncharacterized protein</fullName>
    </submittedName>
</protein>
<proteinExistence type="predicted"/>
<dbReference type="Proteomes" id="UP001295423">
    <property type="component" value="Unassembled WGS sequence"/>
</dbReference>
<evidence type="ECO:0000313" key="2">
    <source>
        <dbReference type="Proteomes" id="UP001295423"/>
    </source>
</evidence>
<comment type="caution">
    <text evidence="1">The sequence shown here is derived from an EMBL/GenBank/DDBJ whole genome shotgun (WGS) entry which is preliminary data.</text>
</comment>
<dbReference type="AlphaFoldDB" id="A0AAD2FSL4"/>
<dbReference type="EMBL" id="CAKOGP040001792">
    <property type="protein sequence ID" value="CAJ1951720.1"/>
    <property type="molecule type" value="Genomic_DNA"/>
</dbReference>
<gene>
    <name evidence="1" type="ORF">CYCCA115_LOCUS13204</name>
</gene>
<accession>A0AAD2FSL4</accession>
<sequence>MITPRISLSCIAFAWQPSLKNVTPSGTTRLFSEVSSDSDTTTNLPPQFPRWLRLAAIAPISQRHDMTTKVADLINNKSGGFVSNANLLSDMVTAILIEDMEPQKIPNFWLSLKELDLEWTNASKDQLELCEQLLASASDGVPPQIHGVLQLTWRGAHGKLRHEIPADG</sequence>
<keyword evidence="2" id="KW-1185">Reference proteome</keyword>
<organism evidence="1 2">
    <name type="scientific">Cylindrotheca closterium</name>
    <dbReference type="NCBI Taxonomy" id="2856"/>
    <lineage>
        <taxon>Eukaryota</taxon>
        <taxon>Sar</taxon>
        <taxon>Stramenopiles</taxon>
        <taxon>Ochrophyta</taxon>
        <taxon>Bacillariophyta</taxon>
        <taxon>Bacillariophyceae</taxon>
        <taxon>Bacillariophycidae</taxon>
        <taxon>Bacillariales</taxon>
        <taxon>Bacillariaceae</taxon>
        <taxon>Cylindrotheca</taxon>
    </lineage>
</organism>
<evidence type="ECO:0000313" key="1">
    <source>
        <dbReference type="EMBL" id="CAJ1951720.1"/>
    </source>
</evidence>
<name>A0AAD2FSL4_9STRA</name>